<sequence length="202" mass="21977">MQKLFKVHCLSLKHQVHFLGGLWLLHLDASCCAVASSSRQGASPSLPKEKLQSLALAVSAQLLQTAEDIKSILVEQNLVFLSIVLSLLSPVQGIRELAVSLVQAALNSSHKGRSRPHLFFKEIDQHAAEVAADTEELLELIVTWSHGLKKQNTLLVLLNHPQVPVAMQNGILQLVTHVDSKVCGLLMMMMGGSGFGGRRPVQ</sequence>
<feature type="chain" id="PRO_5042870365" evidence="1">
    <location>
        <begin position="34"/>
        <end position="202"/>
    </location>
</feature>
<dbReference type="AlphaFoldDB" id="A0AAQ4D687"/>
<evidence type="ECO:0000313" key="3">
    <source>
        <dbReference type="Proteomes" id="UP001321473"/>
    </source>
</evidence>
<accession>A0AAQ4D687</accession>
<dbReference type="Proteomes" id="UP001321473">
    <property type="component" value="Unassembled WGS sequence"/>
</dbReference>
<keyword evidence="3" id="KW-1185">Reference proteome</keyword>
<feature type="signal peptide" evidence="1">
    <location>
        <begin position="1"/>
        <end position="33"/>
    </location>
</feature>
<name>A0AAQ4D687_AMBAM</name>
<evidence type="ECO:0000256" key="1">
    <source>
        <dbReference type="SAM" id="SignalP"/>
    </source>
</evidence>
<dbReference type="EMBL" id="JARKHS020034621">
    <property type="protein sequence ID" value="KAK8757977.1"/>
    <property type="molecule type" value="Genomic_DNA"/>
</dbReference>
<keyword evidence="1" id="KW-0732">Signal</keyword>
<organism evidence="2 3">
    <name type="scientific">Amblyomma americanum</name>
    <name type="common">Lone star tick</name>
    <dbReference type="NCBI Taxonomy" id="6943"/>
    <lineage>
        <taxon>Eukaryota</taxon>
        <taxon>Metazoa</taxon>
        <taxon>Ecdysozoa</taxon>
        <taxon>Arthropoda</taxon>
        <taxon>Chelicerata</taxon>
        <taxon>Arachnida</taxon>
        <taxon>Acari</taxon>
        <taxon>Parasitiformes</taxon>
        <taxon>Ixodida</taxon>
        <taxon>Ixodoidea</taxon>
        <taxon>Ixodidae</taxon>
        <taxon>Amblyomminae</taxon>
        <taxon>Amblyomma</taxon>
    </lineage>
</organism>
<gene>
    <name evidence="2" type="ORF">V5799_004391</name>
</gene>
<proteinExistence type="predicted"/>
<protein>
    <submittedName>
        <fullName evidence="2">Uncharacterized protein</fullName>
    </submittedName>
</protein>
<comment type="caution">
    <text evidence="2">The sequence shown here is derived from an EMBL/GenBank/DDBJ whole genome shotgun (WGS) entry which is preliminary data.</text>
</comment>
<evidence type="ECO:0000313" key="2">
    <source>
        <dbReference type="EMBL" id="KAK8757977.1"/>
    </source>
</evidence>
<reference evidence="2 3" key="1">
    <citation type="journal article" date="2023" name="Arcadia Sci">
        <title>De novo assembly of a long-read Amblyomma americanum tick genome.</title>
        <authorList>
            <person name="Chou S."/>
            <person name="Poskanzer K.E."/>
            <person name="Rollins M."/>
            <person name="Thuy-Boun P.S."/>
        </authorList>
    </citation>
    <scope>NUCLEOTIDE SEQUENCE [LARGE SCALE GENOMIC DNA]</scope>
    <source>
        <strain evidence="2">F_SG_1</strain>
        <tissue evidence="2">Salivary glands</tissue>
    </source>
</reference>